<comment type="caution">
    <text evidence="2">The sequence shown here is derived from an EMBL/GenBank/DDBJ whole genome shotgun (WGS) entry which is preliminary data.</text>
</comment>
<dbReference type="InterPro" id="IPR036196">
    <property type="entry name" value="Ptyr_pPase_sf"/>
</dbReference>
<organism evidence="2 3">
    <name type="scientific">Amycolatopsis pithecellobii</name>
    <dbReference type="NCBI Taxonomy" id="664692"/>
    <lineage>
        <taxon>Bacteria</taxon>
        <taxon>Bacillati</taxon>
        <taxon>Actinomycetota</taxon>
        <taxon>Actinomycetes</taxon>
        <taxon>Pseudonocardiales</taxon>
        <taxon>Pseudonocardiaceae</taxon>
        <taxon>Amycolatopsis</taxon>
    </lineage>
</organism>
<dbReference type="RefSeq" id="WP_154756717.1">
    <property type="nucleotide sequence ID" value="NZ_WMBA01000012.1"/>
</dbReference>
<evidence type="ECO:0000259" key="1">
    <source>
        <dbReference type="SMART" id="SM00226"/>
    </source>
</evidence>
<name>A0A6N7Z550_9PSEU</name>
<reference evidence="2 3" key="1">
    <citation type="submission" date="2019-11" db="EMBL/GenBank/DDBJ databases">
        <title>Draft genome of Amycolatopsis RM579.</title>
        <authorList>
            <person name="Duangmal K."/>
            <person name="Mingma R."/>
        </authorList>
    </citation>
    <scope>NUCLEOTIDE SEQUENCE [LARGE SCALE GENOMIC DNA]</scope>
    <source>
        <strain evidence="2 3">RM579</strain>
    </source>
</reference>
<dbReference type="SUPFAM" id="SSF52788">
    <property type="entry name" value="Phosphotyrosine protein phosphatases I"/>
    <property type="match status" value="1"/>
</dbReference>
<dbReference type="AlphaFoldDB" id="A0A6N7Z550"/>
<accession>A0A6N7Z550</accession>
<sequence length="208" mass="22664">MAQRGSTRAFRILFVGTENRIRSPLAELLTRQLLRTALGPMANRFAVSSAGIRALPGSAMDPRTALALRTRGLAEEASTFRTAGLTGRQLKGADLVLTAERPQHAAVVALEPVARTRTFCLLELGRLLPLIDTLRLPRDPVIRARAAAEAGRQLREDGAHETTVTDDIPDPTRFSDYSYTISATLVESAVHRFVSFLKPVTNPPEVPT</sequence>
<dbReference type="Gene3D" id="3.40.50.2300">
    <property type="match status" value="1"/>
</dbReference>
<dbReference type="SMART" id="SM00226">
    <property type="entry name" value="LMWPc"/>
    <property type="match status" value="1"/>
</dbReference>
<dbReference type="Pfam" id="PF01451">
    <property type="entry name" value="LMWPc"/>
    <property type="match status" value="1"/>
</dbReference>
<evidence type="ECO:0000313" key="2">
    <source>
        <dbReference type="EMBL" id="MTD54506.1"/>
    </source>
</evidence>
<dbReference type="EMBL" id="WMBA01000012">
    <property type="protein sequence ID" value="MTD54506.1"/>
    <property type="molecule type" value="Genomic_DNA"/>
</dbReference>
<dbReference type="OrthoDB" id="9784339at2"/>
<proteinExistence type="predicted"/>
<keyword evidence="3" id="KW-1185">Reference proteome</keyword>
<gene>
    <name evidence="2" type="ORF">GKO32_11035</name>
</gene>
<dbReference type="InterPro" id="IPR023485">
    <property type="entry name" value="Ptyr_pPase"/>
</dbReference>
<evidence type="ECO:0000313" key="3">
    <source>
        <dbReference type="Proteomes" id="UP000440096"/>
    </source>
</evidence>
<protein>
    <recommendedName>
        <fullName evidence="1">Phosphotyrosine protein phosphatase I domain-containing protein</fullName>
    </recommendedName>
</protein>
<dbReference type="Proteomes" id="UP000440096">
    <property type="component" value="Unassembled WGS sequence"/>
</dbReference>
<feature type="domain" description="Phosphotyrosine protein phosphatase I" evidence="1">
    <location>
        <begin position="10"/>
        <end position="152"/>
    </location>
</feature>